<dbReference type="GO" id="GO:0000160">
    <property type="term" value="P:phosphorelay signal transduction system"/>
    <property type="evidence" value="ECO:0007669"/>
    <property type="project" value="InterPro"/>
</dbReference>
<keyword evidence="1" id="KW-0597">Phosphoprotein</keyword>
<dbReference type="EMBL" id="MFNE01000052">
    <property type="protein sequence ID" value="OGG93293.1"/>
    <property type="molecule type" value="Genomic_DNA"/>
</dbReference>
<evidence type="ECO:0000259" key="2">
    <source>
        <dbReference type="PROSITE" id="PS50110"/>
    </source>
</evidence>
<dbReference type="InterPro" id="IPR001789">
    <property type="entry name" value="Sig_transdc_resp-reg_receiver"/>
</dbReference>
<dbReference type="InterPro" id="IPR011006">
    <property type="entry name" value="CheY-like_superfamily"/>
</dbReference>
<evidence type="ECO:0000313" key="3">
    <source>
        <dbReference type="EMBL" id="OGG93293.1"/>
    </source>
</evidence>
<sequence>MRILIVEDSSLARNMLRGEVKIHFPEAHFIAANNGQLGLDKYLELFNANQAPELVFLDQLMPEMDGIEAAKEILKINPKAYLVMVTANIQASTEKEALGIGVKHFLNKPIDRVRLAQVVSHFQNEHQ</sequence>
<proteinExistence type="predicted"/>
<protein>
    <recommendedName>
        <fullName evidence="2">Response regulatory domain-containing protein</fullName>
    </recommendedName>
</protein>
<feature type="domain" description="Response regulatory" evidence="2">
    <location>
        <begin position="2"/>
        <end position="123"/>
    </location>
</feature>
<evidence type="ECO:0000313" key="4">
    <source>
        <dbReference type="Proteomes" id="UP000178449"/>
    </source>
</evidence>
<reference evidence="3 4" key="1">
    <citation type="journal article" date="2016" name="Nat. Commun.">
        <title>Thousands of microbial genomes shed light on interconnected biogeochemical processes in an aquifer system.</title>
        <authorList>
            <person name="Anantharaman K."/>
            <person name="Brown C.T."/>
            <person name="Hug L.A."/>
            <person name="Sharon I."/>
            <person name="Castelle C.J."/>
            <person name="Probst A.J."/>
            <person name="Thomas B.C."/>
            <person name="Singh A."/>
            <person name="Wilkins M.J."/>
            <person name="Karaoz U."/>
            <person name="Brodie E.L."/>
            <person name="Williams K.H."/>
            <person name="Hubbard S.S."/>
            <person name="Banfield J.F."/>
        </authorList>
    </citation>
    <scope>NUCLEOTIDE SEQUENCE [LARGE SCALE GENOMIC DNA]</scope>
</reference>
<feature type="modified residue" description="4-aspartylphosphate" evidence="1">
    <location>
        <position position="58"/>
    </location>
</feature>
<evidence type="ECO:0000256" key="1">
    <source>
        <dbReference type="PROSITE-ProRule" id="PRU00169"/>
    </source>
</evidence>
<dbReference type="Gene3D" id="3.40.50.2300">
    <property type="match status" value="1"/>
</dbReference>
<dbReference type="SMART" id="SM00448">
    <property type="entry name" value="REC"/>
    <property type="match status" value="1"/>
</dbReference>
<dbReference type="STRING" id="1817772.A2527_13700"/>
<dbReference type="InterPro" id="IPR052048">
    <property type="entry name" value="ST_Response_Regulator"/>
</dbReference>
<accession>A0A1F6G599</accession>
<dbReference type="PANTHER" id="PTHR43228:SF1">
    <property type="entry name" value="TWO-COMPONENT RESPONSE REGULATOR ARR22"/>
    <property type="match status" value="1"/>
</dbReference>
<name>A0A1F6G599_9PROT</name>
<dbReference type="PROSITE" id="PS50110">
    <property type="entry name" value="RESPONSE_REGULATORY"/>
    <property type="match status" value="1"/>
</dbReference>
<comment type="caution">
    <text evidence="3">The sequence shown here is derived from an EMBL/GenBank/DDBJ whole genome shotgun (WGS) entry which is preliminary data.</text>
</comment>
<organism evidence="3 4">
    <name type="scientific">Candidatus Lambdaproteobacteria bacterium RIFOXYD2_FULL_50_16</name>
    <dbReference type="NCBI Taxonomy" id="1817772"/>
    <lineage>
        <taxon>Bacteria</taxon>
        <taxon>Pseudomonadati</taxon>
        <taxon>Pseudomonadota</taxon>
        <taxon>Candidatus Lambdaproteobacteria</taxon>
    </lineage>
</organism>
<gene>
    <name evidence="3" type="ORF">A2527_13700</name>
</gene>
<dbReference type="SUPFAM" id="SSF52172">
    <property type="entry name" value="CheY-like"/>
    <property type="match status" value="1"/>
</dbReference>
<dbReference type="PANTHER" id="PTHR43228">
    <property type="entry name" value="TWO-COMPONENT RESPONSE REGULATOR"/>
    <property type="match status" value="1"/>
</dbReference>
<dbReference type="Pfam" id="PF00072">
    <property type="entry name" value="Response_reg"/>
    <property type="match status" value="1"/>
</dbReference>
<dbReference type="AlphaFoldDB" id="A0A1F6G599"/>
<dbReference type="Proteomes" id="UP000178449">
    <property type="component" value="Unassembled WGS sequence"/>
</dbReference>